<keyword evidence="3" id="KW-1185">Reference proteome</keyword>
<accession>A0A0J7NIS7</accession>
<dbReference type="OrthoDB" id="10585080at2759"/>
<proteinExistence type="predicted"/>
<comment type="caution">
    <text evidence="2">The sequence shown here is derived from an EMBL/GenBank/DDBJ whole genome shotgun (WGS) entry which is preliminary data.</text>
</comment>
<evidence type="ECO:0000256" key="1">
    <source>
        <dbReference type="SAM" id="MobiDB-lite"/>
    </source>
</evidence>
<gene>
    <name evidence="2" type="ORF">RF55_7610</name>
</gene>
<protein>
    <submittedName>
        <fullName evidence="2">Imidazoleglycerol-phosphate dehydratase</fullName>
    </submittedName>
</protein>
<dbReference type="Proteomes" id="UP000036403">
    <property type="component" value="Unassembled WGS sequence"/>
</dbReference>
<evidence type="ECO:0000313" key="2">
    <source>
        <dbReference type="EMBL" id="KMQ92405.1"/>
    </source>
</evidence>
<evidence type="ECO:0000313" key="3">
    <source>
        <dbReference type="Proteomes" id="UP000036403"/>
    </source>
</evidence>
<sequence>MPGLEPLITDSNSCNSHCRPAKSGSSSSNGTSKNNGFRNGLLRLASTGPLTLPALADLRAQDRLFLSWPSSSVWPACAALAECLLNASGLEPLPFDRPETDTDIDMDIDVDMDNDVEMDAKLPALSQSLDLTFPLALTFGLTGHRSAAAASASLDVPVNVETGLVFVEASVCVSKLVRLLKEAAELSCPWAAGARVEGHASDSTLAFARLDPNNRPNLIYRSDCDDFLVFEDSGFTQPPSSSVKKRN</sequence>
<organism evidence="2 3">
    <name type="scientific">Lasius niger</name>
    <name type="common">Black garden ant</name>
    <dbReference type="NCBI Taxonomy" id="67767"/>
    <lineage>
        <taxon>Eukaryota</taxon>
        <taxon>Metazoa</taxon>
        <taxon>Ecdysozoa</taxon>
        <taxon>Arthropoda</taxon>
        <taxon>Hexapoda</taxon>
        <taxon>Insecta</taxon>
        <taxon>Pterygota</taxon>
        <taxon>Neoptera</taxon>
        <taxon>Endopterygota</taxon>
        <taxon>Hymenoptera</taxon>
        <taxon>Apocrita</taxon>
        <taxon>Aculeata</taxon>
        <taxon>Formicoidea</taxon>
        <taxon>Formicidae</taxon>
        <taxon>Formicinae</taxon>
        <taxon>Lasius</taxon>
        <taxon>Lasius</taxon>
    </lineage>
</organism>
<reference evidence="2 3" key="1">
    <citation type="submission" date="2015-04" db="EMBL/GenBank/DDBJ databases">
        <title>Lasius niger genome sequencing.</title>
        <authorList>
            <person name="Konorov E.A."/>
            <person name="Nikitin M.A."/>
            <person name="Kirill M.V."/>
            <person name="Chang P."/>
        </authorList>
    </citation>
    <scope>NUCLEOTIDE SEQUENCE [LARGE SCALE GENOMIC DNA]</scope>
    <source>
        <tissue evidence="2">Whole</tissue>
    </source>
</reference>
<feature type="compositionally biased region" description="Low complexity" evidence="1">
    <location>
        <begin position="22"/>
        <end position="33"/>
    </location>
</feature>
<name>A0A0J7NIS7_LASNI</name>
<dbReference type="AlphaFoldDB" id="A0A0J7NIS7"/>
<dbReference type="EMBL" id="LBMM01004449">
    <property type="protein sequence ID" value="KMQ92405.1"/>
    <property type="molecule type" value="Genomic_DNA"/>
</dbReference>
<feature type="region of interest" description="Disordered" evidence="1">
    <location>
        <begin position="1"/>
        <end position="33"/>
    </location>
</feature>
<dbReference type="PaxDb" id="67767-A0A0J7NIS7"/>